<dbReference type="EMBL" id="AGQS02005502">
    <property type="protein sequence ID" value="KYF40325.1"/>
    <property type="molecule type" value="Genomic_DNA"/>
</dbReference>
<evidence type="ECO:0000256" key="1">
    <source>
        <dbReference type="SAM" id="MobiDB-lite"/>
    </source>
</evidence>
<gene>
    <name evidence="3" type="ORF">TGARI_316730B</name>
</gene>
<evidence type="ECO:0000256" key="2">
    <source>
        <dbReference type="SAM" id="Phobius"/>
    </source>
</evidence>
<dbReference type="Proteomes" id="UP000074247">
    <property type="component" value="Unassembled WGS sequence"/>
</dbReference>
<evidence type="ECO:0000313" key="3">
    <source>
        <dbReference type="EMBL" id="KYF40325.1"/>
    </source>
</evidence>
<keyword evidence="2" id="KW-0812">Transmembrane</keyword>
<feature type="transmembrane region" description="Helical" evidence="2">
    <location>
        <begin position="67"/>
        <end position="86"/>
    </location>
</feature>
<dbReference type="AlphaFoldDB" id="A0A139XNH2"/>
<evidence type="ECO:0000313" key="4">
    <source>
        <dbReference type="Proteomes" id="UP000074247"/>
    </source>
</evidence>
<sequence length="103" mass="11931">MGQEDDKTRLPDGRPAEFATKRHEGEDDDDEEEEDDEDREEPLISSSAQRATVPYEWPYRTLVLRKILGEFIVFVSLCVSLLGYICKYSFMHKCVYPPIEVSV</sequence>
<organism evidence="3 4">
    <name type="scientific">Toxoplasma gondii ARI</name>
    <dbReference type="NCBI Taxonomy" id="1074872"/>
    <lineage>
        <taxon>Eukaryota</taxon>
        <taxon>Sar</taxon>
        <taxon>Alveolata</taxon>
        <taxon>Apicomplexa</taxon>
        <taxon>Conoidasida</taxon>
        <taxon>Coccidia</taxon>
        <taxon>Eucoccidiorida</taxon>
        <taxon>Eimeriorina</taxon>
        <taxon>Sarcocystidae</taxon>
        <taxon>Toxoplasma</taxon>
    </lineage>
</organism>
<comment type="caution">
    <text evidence="3">The sequence shown here is derived from an EMBL/GenBank/DDBJ whole genome shotgun (WGS) entry which is preliminary data.</text>
</comment>
<reference evidence="3 4" key="1">
    <citation type="journal article" date="2016" name="Nat. Commun.">
        <title>Local admixture of amplified and diversified secreted pathogenesis determinants shapes mosaic Toxoplasma gondii genomes.</title>
        <authorList>
            <person name="Lorenzi H."/>
            <person name="Khan A."/>
            <person name="Behnke M.S."/>
            <person name="Namasivayam S."/>
            <person name="Swapna L.S."/>
            <person name="Hadjithomas M."/>
            <person name="Karamycheva S."/>
            <person name="Pinney D."/>
            <person name="Brunk B.P."/>
            <person name="Ajioka J.W."/>
            <person name="Ajzenberg D."/>
            <person name="Boothroyd J.C."/>
            <person name="Boyle J.P."/>
            <person name="Darde M.L."/>
            <person name="Diaz-Miranda M.A."/>
            <person name="Dubey J.P."/>
            <person name="Fritz H.M."/>
            <person name="Gennari S.M."/>
            <person name="Gregory B.D."/>
            <person name="Kim K."/>
            <person name="Saeij J.P."/>
            <person name="Su C."/>
            <person name="White M.W."/>
            <person name="Zhu X.Q."/>
            <person name="Howe D.K."/>
            <person name="Rosenthal B.M."/>
            <person name="Grigg M.E."/>
            <person name="Parkinson J."/>
            <person name="Liu L."/>
            <person name="Kissinger J.C."/>
            <person name="Roos D.S."/>
            <person name="Sibley L.D."/>
        </authorList>
    </citation>
    <scope>NUCLEOTIDE SEQUENCE [LARGE SCALE GENOMIC DNA]</scope>
    <source>
        <strain evidence="3 4">ARI</strain>
    </source>
</reference>
<protein>
    <submittedName>
        <fullName evidence="3">Sma protein</fullName>
    </submittedName>
</protein>
<dbReference type="VEuPathDB" id="ToxoDB:TGARI_316730B"/>
<feature type="region of interest" description="Disordered" evidence="1">
    <location>
        <begin position="1"/>
        <end position="47"/>
    </location>
</feature>
<keyword evidence="2" id="KW-0472">Membrane</keyword>
<feature type="compositionally biased region" description="Basic and acidic residues" evidence="1">
    <location>
        <begin position="1"/>
        <end position="25"/>
    </location>
</feature>
<name>A0A139XNH2_TOXGO</name>
<keyword evidence="2" id="KW-1133">Transmembrane helix</keyword>
<accession>A0A139XNH2</accession>
<proteinExistence type="predicted"/>
<feature type="compositionally biased region" description="Acidic residues" evidence="1">
    <location>
        <begin position="26"/>
        <end position="40"/>
    </location>
</feature>